<dbReference type="Gene3D" id="3.40.395.10">
    <property type="entry name" value="Adenoviral Proteinase, Chain A"/>
    <property type="match status" value="1"/>
</dbReference>
<evidence type="ECO:0000313" key="7">
    <source>
        <dbReference type="Proteomes" id="UP000272706"/>
    </source>
</evidence>
<dbReference type="AlphaFoldDB" id="A0A3A5KIQ6"/>
<evidence type="ECO:0000256" key="4">
    <source>
        <dbReference type="SAM" id="MobiDB-lite"/>
    </source>
</evidence>
<evidence type="ECO:0000256" key="1">
    <source>
        <dbReference type="ARBA" id="ARBA00022670"/>
    </source>
</evidence>
<dbReference type="SUPFAM" id="SSF54001">
    <property type="entry name" value="Cysteine proteinases"/>
    <property type="match status" value="1"/>
</dbReference>
<keyword evidence="7" id="KW-1185">Reference proteome</keyword>
<dbReference type="OrthoDB" id="8283706at2"/>
<dbReference type="Pfam" id="PF02902">
    <property type="entry name" value="Peptidase_C48"/>
    <property type="match status" value="1"/>
</dbReference>
<keyword evidence="1" id="KW-0645">Protease</keyword>
<proteinExistence type="predicted"/>
<feature type="domain" description="Ubiquitin-like protease family profile" evidence="5">
    <location>
        <begin position="714"/>
        <end position="890"/>
    </location>
</feature>
<feature type="region of interest" description="Disordered" evidence="4">
    <location>
        <begin position="294"/>
        <end position="313"/>
    </location>
</feature>
<dbReference type="EMBL" id="QZWZ01000032">
    <property type="protein sequence ID" value="RJT30920.1"/>
    <property type="molecule type" value="Genomic_DNA"/>
</dbReference>
<dbReference type="InterPro" id="IPR003653">
    <property type="entry name" value="Peptidase_C48_C"/>
</dbReference>
<dbReference type="InterPro" id="IPR044613">
    <property type="entry name" value="Nep1/2-like"/>
</dbReference>
<feature type="compositionally biased region" description="Polar residues" evidence="4">
    <location>
        <begin position="1"/>
        <end position="28"/>
    </location>
</feature>
<dbReference type="PANTHER" id="PTHR46468">
    <property type="entry name" value="SENTRIN-SPECIFIC PROTEASE 8"/>
    <property type="match status" value="1"/>
</dbReference>
<accession>A0A3A5KIQ6</accession>
<dbReference type="InterPro" id="IPR038765">
    <property type="entry name" value="Papain-like_cys_pep_sf"/>
</dbReference>
<name>A0A3A5KIQ6_9HYPH</name>
<evidence type="ECO:0000313" key="6">
    <source>
        <dbReference type="EMBL" id="RJT30920.1"/>
    </source>
</evidence>
<dbReference type="GO" id="GO:0008234">
    <property type="term" value="F:cysteine-type peptidase activity"/>
    <property type="evidence" value="ECO:0007669"/>
    <property type="project" value="UniProtKB-KW"/>
</dbReference>
<feature type="compositionally biased region" description="Low complexity" evidence="4">
    <location>
        <begin position="45"/>
        <end position="57"/>
    </location>
</feature>
<reference evidence="6 7" key="1">
    <citation type="submission" date="2018-09" db="EMBL/GenBank/DDBJ databases">
        <title>Mesorhizobium carmichaelinearum sp. nov. isolated from Carmichaelinea spp. root nodules in New Zealand.</title>
        <authorList>
            <person name="De Meyer S.E."/>
        </authorList>
    </citation>
    <scope>NUCLEOTIDE SEQUENCE [LARGE SCALE GENOMIC DNA]</scope>
    <source>
        <strain evidence="6 7">ICMP19557</strain>
    </source>
</reference>
<dbReference type="PANTHER" id="PTHR46468:SF1">
    <property type="entry name" value="SENTRIN-SPECIFIC PROTEASE 8"/>
    <property type="match status" value="1"/>
</dbReference>
<evidence type="ECO:0000256" key="2">
    <source>
        <dbReference type="ARBA" id="ARBA00022801"/>
    </source>
</evidence>
<feature type="region of interest" description="Disordered" evidence="4">
    <location>
        <begin position="1"/>
        <end position="100"/>
    </location>
</feature>
<gene>
    <name evidence="6" type="ORF">D3227_29150</name>
</gene>
<sequence length="919" mass="99616">MESGMDGSQFNPRQSNPFAPGFAQQNTEMPVGQQADDSSRQARFEQQLSQLQPPSSEEGGGGIQSAGLRDNPFSGTEAAQGPGPWRNSGRQQPEFAVNKEVRVGAKRERFGPFAEDKELVSTFKKAAREAQTHERTVKRLGHDLHHLSGWLLQENRGPITGRFDRDSPGHASFVADVRDYLKDGGRFAVVAQLNKVAPGSLPSRDQLIGELPAEDADLLARFRVGAEQRNAAKGDIKNSLSRFRVFARWLQANDRDPLASLLRGGSLDNEISEYRSLGGDPQNRLKSALANLPRLLPGGEEAEAPGSEPRGIGRPRHLAPYPEDGPLIDDALGQALSDLRTPTAAQRQFAQKRATRLRALSEWLQKTGRGGSIAGRLNGSNNEQLTLRNDVEAFKLTGSRVHAPDLSHLRSYLKLVEANQGLGLQSHEQSALPAAQTARQTGALKELASLPATPSEGARAFWSQAMQEPASSSTARAPSDVFGEVAGRDDAHFAPAHSARARSDTYGGLESIVDLNAPTPSELRDDAHFAPAHSAKARSDTYGGLESIVDLNAPTPSELRDDAHFAPAHSARARSDTYGGLESIIDLNAPTPSELRDDAHFAPAHSAKARSDTYGGLESIVDLNAPTPSELRDDAHFAPAHSAKARSDTYGGLESIVDLNAPTPSELRDDAHFAPAHSAKARSDTYDGLPLVDLTRPTPSGLRDEVNSVRAFSTTSSDAQIGALDPKASSHDRGLVLGDTQWLGDGHILTDYQLLAQELQGTNPNLAARTRFVDPLVAFQLNWGDTLSTFHSIVHNRQGNDTADFLFLPVNNAHVSDPNQRGSHWSLLFVDRSDRQKPVAYHYDSAQGYNARPAEQLAGRLGARLESPLMAQQQNSYDCGVFVLDGMRELVRRLAQGGHSIHLDQLVADRQALQNRLRS</sequence>
<comment type="caution">
    <text evidence="6">The sequence shown here is derived from an EMBL/GenBank/DDBJ whole genome shotgun (WGS) entry which is preliminary data.</text>
</comment>
<dbReference type="PROSITE" id="PS50600">
    <property type="entry name" value="ULP_PROTEASE"/>
    <property type="match status" value="1"/>
</dbReference>
<evidence type="ECO:0000256" key="3">
    <source>
        <dbReference type="ARBA" id="ARBA00022807"/>
    </source>
</evidence>
<dbReference type="GO" id="GO:0000338">
    <property type="term" value="P:protein deneddylation"/>
    <property type="evidence" value="ECO:0007669"/>
    <property type="project" value="TreeGrafter"/>
</dbReference>
<organism evidence="6 7">
    <name type="scientific">Mesorhizobium waimense</name>
    <dbReference type="NCBI Taxonomy" id="1300307"/>
    <lineage>
        <taxon>Bacteria</taxon>
        <taxon>Pseudomonadati</taxon>
        <taxon>Pseudomonadota</taxon>
        <taxon>Alphaproteobacteria</taxon>
        <taxon>Hyphomicrobiales</taxon>
        <taxon>Phyllobacteriaceae</taxon>
        <taxon>Mesorhizobium</taxon>
    </lineage>
</organism>
<keyword evidence="2" id="KW-0378">Hydrolase</keyword>
<dbReference type="GO" id="GO:0006508">
    <property type="term" value="P:proteolysis"/>
    <property type="evidence" value="ECO:0007669"/>
    <property type="project" value="UniProtKB-KW"/>
</dbReference>
<protein>
    <recommendedName>
        <fullName evidence="5">Ubiquitin-like protease family profile domain-containing protein</fullName>
    </recommendedName>
</protein>
<keyword evidence="3" id="KW-0788">Thiol protease</keyword>
<evidence type="ECO:0000259" key="5">
    <source>
        <dbReference type="PROSITE" id="PS50600"/>
    </source>
</evidence>
<dbReference type="Proteomes" id="UP000272706">
    <property type="component" value="Unassembled WGS sequence"/>
</dbReference>
<dbReference type="GO" id="GO:0019784">
    <property type="term" value="F:deNEDDylase activity"/>
    <property type="evidence" value="ECO:0007669"/>
    <property type="project" value="InterPro"/>
</dbReference>